<keyword evidence="2" id="KW-0560">Oxidoreductase</keyword>
<organism evidence="5 6">
    <name type="scientific">Roseovarius spongiae</name>
    <dbReference type="NCBI Taxonomy" id="2320272"/>
    <lineage>
        <taxon>Bacteria</taxon>
        <taxon>Pseudomonadati</taxon>
        <taxon>Pseudomonadota</taxon>
        <taxon>Alphaproteobacteria</taxon>
        <taxon>Rhodobacterales</taxon>
        <taxon>Roseobacteraceae</taxon>
        <taxon>Roseovarius</taxon>
    </lineage>
</organism>
<comment type="caution">
    <text evidence="5">The sequence shown here is derived from an EMBL/GenBank/DDBJ whole genome shotgun (WGS) entry which is preliminary data.</text>
</comment>
<keyword evidence="3" id="KW-0028">Amino-acid biosynthesis</keyword>
<evidence type="ECO:0000313" key="6">
    <source>
        <dbReference type="Proteomes" id="UP000281128"/>
    </source>
</evidence>
<accession>A0A3A8AXV3</accession>
<proteinExistence type="predicted"/>
<dbReference type="GO" id="GO:0019632">
    <property type="term" value="P:shikimate metabolic process"/>
    <property type="evidence" value="ECO:0007669"/>
    <property type="project" value="TreeGrafter"/>
</dbReference>
<dbReference type="SUPFAM" id="SSF51735">
    <property type="entry name" value="NAD(P)-binding Rossmann-fold domains"/>
    <property type="match status" value="1"/>
</dbReference>
<evidence type="ECO:0000313" key="5">
    <source>
        <dbReference type="EMBL" id="RKF16606.1"/>
    </source>
</evidence>
<dbReference type="InterPro" id="IPR036291">
    <property type="entry name" value="NAD(P)-bd_dom_sf"/>
</dbReference>
<gene>
    <name evidence="5" type="ORF">D6850_03385</name>
</gene>
<dbReference type="GO" id="GO:0004764">
    <property type="term" value="F:shikimate 3-dehydrogenase (NADP+) activity"/>
    <property type="evidence" value="ECO:0007669"/>
    <property type="project" value="InterPro"/>
</dbReference>
<evidence type="ECO:0000259" key="4">
    <source>
        <dbReference type="Pfam" id="PF08501"/>
    </source>
</evidence>
<dbReference type="PANTHER" id="PTHR21089">
    <property type="entry name" value="SHIKIMATE DEHYDROGENASE"/>
    <property type="match status" value="1"/>
</dbReference>
<keyword evidence="3" id="KW-0057">Aromatic amino acid biosynthesis</keyword>
<keyword evidence="6" id="KW-1185">Reference proteome</keyword>
<evidence type="ECO:0000256" key="3">
    <source>
        <dbReference type="ARBA" id="ARBA00023141"/>
    </source>
</evidence>
<dbReference type="SUPFAM" id="SSF53223">
    <property type="entry name" value="Aminoacid dehydrogenase-like, N-terminal domain"/>
    <property type="match status" value="1"/>
</dbReference>
<dbReference type="Pfam" id="PF08501">
    <property type="entry name" value="Shikimate_dh_N"/>
    <property type="match status" value="1"/>
</dbReference>
<dbReference type="Proteomes" id="UP000281128">
    <property type="component" value="Unassembled WGS sequence"/>
</dbReference>
<dbReference type="EMBL" id="RAPE01000001">
    <property type="protein sequence ID" value="RKF16606.1"/>
    <property type="molecule type" value="Genomic_DNA"/>
</dbReference>
<dbReference type="InterPro" id="IPR013708">
    <property type="entry name" value="Shikimate_DH-bd_N"/>
</dbReference>
<sequence length="268" mass="28126">MRGSGKADVFAMLAHPVGHAKSPGMFNALMEQEGLDSLMVPVTCKPEHFDTLWAGLSAMENLRGMVISVPFKQRAYQKCATAHPRAERVGAANTVIRGADGRWHADNFDGVGFMDGLAQAGISVRGQSVLQVGAGGAGASLAYCLAEAGAGAVTISDIDPARAETLAGLVAQAFPECDVSPGPPDPRGCEIAINATPMGLRADDPYPLDIEGLRAGMTVVDIIMDPRETPLLKYAAELGCRVQYGQPMMDCQMAAMRDCLGVLNGPKP</sequence>
<name>A0A3A8AXV3_9RHOB</name>
<dbReference type="GO" id="GO:0009423">
    <property type="term" value="P:chorismate biosynthetic process"/>
    <property type="evidence" value="ECO:0007669"/>
    <property type="project" value="TreeGrafter"/>
</dbReference>
<comment type="pathway">
    <text evidence="1">Metabolic intermediate biosynthesis; chorismate biosynthesis; chorismate from D-erythrose 4-phosphate and phosphoenolpyruvate: step 4/7.</text>
</comment>
<evidence type="ECO:0000256" key="2">
    <source>
        <dbReference type="ARBA" id="ARBA00023002"/>
    </source>
</evidence>
<dbReference type="RefSeq" id="WP_121163778.1">
    <property type="nucleotide sequence ID" value="NZ_RAPE01000001.1"/>
</dbReference>
<evidence type="ECO:0000256" key="1">
    <source>
        <dbReference type="ARBA" id="ARBA00004871"/>
    </source>
</evidence>
<feature type="domain" description="Shikimate dehydrogenase substrate binding N-terminal" evidence="4">
    <location>
        <begin position="13"/>
        <end position="95"/>
    </location>
</feature>
<dbReference type="PANTHER" id="PTHR21089:SF1">
    <property type="entry name" value="BIFUNCTIONAL 3-DEHYDROQUINATE DEHYDRATASE_SHIKIMATE DEHYDROGENASE, CHLOROPLASTIC"/>
    <property type="match status" value="1"/>
</dbReference>
<dbReference type="Gene3D" id="3.40.50.720">
    <property type="entry name" value="NAD(P)-binding Rossmann-like Domain"/>
    <property type="match status" value="1"/>
</dbReference>
<protein>
    <submittedName>
        <fullName evidence="5">Shikimate dehydrogenase</fullName>
    </submittedName>
</protein>
<dbReference type="InterPro" id="IPR022893">
    <property type="entry name" value="Shikimate_DH_fam"/>
</dbReference>
<dbReference type="GO" id="GO:0009073">
    <property type="term" value="P:aromatic amino acid family biosynthetic process"/>
    <property type="evidence" value="ECO:0007669"/>
    <property type="project" value="UniProtKB-KW"/>
</dbReference>
<dbReference type="OrthoDB" id="9792692at2"/>
<dbReference type="Gene3D" id="3.40.50.10860">
    <property type="entry name" value="Leucine Dehydrogenase, chain A, domain 1"/>
    <property type="match status" value="1"/>
</dbReference>
<reference evidence="5 6" key="1">
    <citation type="submission" date="2018-09" db="EMBL/GenBank/DDBJ databases">
        <title>Roseovarius spongiae sp. nov., isolated from a marine sponge.</title>
        <authorList>
            <person name="Zhuang L."/>
            <person name="Luo L."/>
        </authorList>
    </citation>
    <scope>NUCLEOTIDE SEQUENCE [LARGE SCALE GENOMIC DNA]</scope>
    <source>
        <strain evidence="5 6">HN-E21</strain>
    </source>
</reference>
<dbReference type="GO" id="GO:0050661">
    <property type="term" value="F:NADP binding"/>
    <property type="evidence" value="ECO:0007669"/>
    <property type="project" value="TreeGrafter"/>
</dbReference>
<dbReference type="GO" id="GO:0005829">
    <property type="term" value="C:cytosol"/>
    <property type="evidence" value="ECO:0007669"/>
    <property type="project" value="TreeGrafter"/>
</dbReference>
<dbReference type="CDD" id="cd01065">
    <property type="entry name" value="NAD_bind_Shikimate_DH"/>
    <property type="match status" value="1"/>
</dbReference>
<dbReference type="InterPro" id="IPR046346">
    <property type="entry name" value="Aminoacid_DH-like_N_sf"/>
</dbReference>
<dbReference type="AlphaFoldDB" id="A0A3A8AXV3"/>